<reference evidence="1 2" key="1">
    <citation type="journal article" date="2018" name="Cell">
        <title>The Chara Genome: Secondary Complexity and Implications for Plant Terrestrialization.</title>
        <authorList>
            <person name="Nishiyama T."/>
            <person name="Sakayama H."/>
            <person name="Vries J.D."/>
            <person name="Buschmann H."/>
            <person name="Saint-Marcoux D."/>
            <person name="Ullrich K.K."/>
            <person name="Haas F.B."/>
            <person name="Vanderstraeten L."/>
            <person name="Becker D."/>
            <person name="Lang D."/>
            <person name="Vosolsobe S."/>
            <person name="Rombauts S."/>
            <person name="Wilhelmsson P.K.I."/>
            <person name="Janitza P."/>
            <person name="Kern R."/>
            <person name="Heyl A."/>
            <person name="Rumpler F."/>
            <person name="Villalobos L.I.A.C."/>
            <person name="Clay J.M."/>
            <person name="Skokan R."/>
            <person name="Toyoda A."/>
            <person name="Suzuki Y."/>
            <person name="Kagoshima H."/>
            <person name="Schijlen E."/>
            <person name="Tajeshwar N."/>
            <person name="Catarino B."/>
            <person name="Hetherington A.J."/>
            <person name="Saltykova A."/>
            <person name="Bonnot C."/>
            <person name="Breuninger H."/>
            <person name="Symeonidi A."/>
            <person name="Radhakrishnan G.V."/>
            <person name="Van Nieuwerburgh F."/>
            <person name="Deforce D."/>
            <person name="Chang C."/>
            <person name="Karol K.G."/>
            <person name="Hedrich R."/>
            <person name="Ulvskov P."/>
            <person name="Glockner G."/>
            <person name="Delwiche C.F."/>
            <person name="Petrasek J."/>
            <person name="Van de Peer Y."/>
            <person name="Friml J."/>
            <person name="Beilby M."/>
            <person name="Dolan L."/>
            <person name="Kohara Y."/>
            <person name="Sugano S."/>
            <person name="Fujiyama A."/>
            <person name="Delaux P.-M."/>
            <person name="Quint M."/>
            <person name="TheiBen G."/>
            <person name="Hagemann M."/>
            <person name="Harholt J."/>
            <person name="Dunand C."/>
            <person name="Zachgo S."/>
            <person name="Langdale J."/>
            <person name="Maumus F."/>
            <person name="Straeten D.V.D."/>
            <person name="Gould S.B."/>
            <person name="Rensing S.A."/>
        </authorList>
    </citation>
    <scope>NUCLEOTIDE SEQUENCE [LARGE SCALE GENOMIC DNA]</scope>
    <source>
        <strain evidence="1 2">S276</strain>
    </source>
</reference>
<name>A0A388JNG8_CHABU</name>
<evidence type="ECO:0000313" key="2">
    <source>
        <dbReference type="Proteomes" id="UP000265515"/>
    </source>
</evidence>
<dbReference type="STRING" id="69332.A0A388JNG8"/>
<evidence type="ECO:0000313" key="1">
    <source>
        <dbReference type="EMBL" id="GBG59252.1"/>
    </source>
</evidence>
<dbReference type="EMBL" id="BFEA01000003">
    <property type="protein sequence ID" value="GBG59252.1"/>
    <property type="molecule type" value="Genomic_DNA"/>
</dbReference>
<dbReference type="AlphaFoldDB" id="A0A388JNG8"/>
<dbReference type="Proteomes" id="UP000265515">
    <property type="component" value="Unassembled WGS sequence"/>
</dbReference>
<proteinExistence type="predicted"/>
<dbReference type="OMA" id="VECCAHE"/>
<gene>
    <name evidence="1" type="ORF">CBR_g32268</name>
</gene>
<dbReference type="OrthoDB" id="4405280at2759"/>
<protein>
    <submittedName>
        <fullName evidence="1">Uncharacterized protein</fullName>
    </submittedName>
</protein>
<sequence>MAGEAPDRVVATRKVMAALLWLTSSIMLFSGALSLTIVCGRQAGNAAVVTMCIHGGPCKPCCGGLKCAGHQKCCNGWCKDVECCAHEDCPLDSACFQGRCKLLPAKPGGCGFGKVCCSRDDDCAPSLKCSGGGICQRGSRFEWPCGRDAECGDPGQRCCNGTCKVTQRCGDESCTKLNGNVGYSSVRWEWPSPCPAGQKRCSGGGGDGGNWQCRNCCTGIDCGADKECVGGKCLPRWRCPAGKKLCSNGKCQKCCADQDCAGKGKAKCCNGVCKNCCCDNDCRKRTMFYARCCSGECKRQC</sequence>
<keyword evidence="2" id="KW-1185">Reference proteome</keyword>
<dbReference type="Gramene" id="GBG59252">
    <property type="protein sequence ID" value="GBG59252"/>
    <property type="gene ID" value="CBR_g32268"/>
</dbReference>
<accession>A0A388JNG8</accession>
<comment type="caution">
    <text evidence="1">The sequence shown here is derived from an EMBL/GenBank/DDBJ whole genome shotgun (WGS) entry which is preliminary data.</text>
</comment>
<organism evidence="1 2">
    <name type="scientific">Chara braunii</name>
    <name type="common">Braun's stonewort</name>
    <dbReference type="NCBI Taxonomy" id="69332"/>
    <lineage>
        <taxon>Eukaryota</taxon>
        <taxon>Viridiplantae</taxon>
        <taxon>Streptophyta</taxon>
        <taxon>Charophyceae</taxon>
        <taxon>Charales</taxon>
        <taxon>Characeae</taxon>
        <taxon>Chara</taxon>
    </lineage>
</organism>